<keyword evidence="9" id="KW-1185">Reference proteome</keyword>
<dbReference type="CDD" id="cd00801">
    <property type="entry name" value="INT_P4_C"/>
    <property type="match status" value="1"/>
</dbReference>
<protein>
    <submittedName>
        <fullName evidence="8">Phage integrase</fullName>
    </submittedName>
</protein>
<evidence type="ECO:0000256" key="3">
    <source>
        <dbReference type="ARBA" id="ARBA00023125"/>
    </source>
</evidence>
<dbReference type="Pfam" id="PF22022">
    <property type="entry name" value="Phage_int_M"/>
    <property type="match status" value="1"/>
</dbReference>
<dbReference type="GO" id="GO:0006310">
    <property type="term" value="P:DNA recombination"/>
    <property type="evidence" value="ECO:0007669"/>
    <property type="project" value="UniProtKB-KW"/>
</dbReference>
<dbReference type="Gene3D" id="1.10.150.130">
    <property type="match status" value="1"/>
</dbReference>
<dbReference type="InterPro" id="IPR010998">
    <property type="entry name" value="Integrase_recombinase_N"/>
</dbReference>
<dbReference type="PROSITE" id="PS51898">
    <property type="entry name" value="TYR_RECOMBINASE"/>
    <property type="match status" value="1"/>
</dbReference>
<dbReference type="InterPro" id="IPR002104">
    <property type="entry name" value="Integrase_catalytic"/>
</dbReference>
<feature type="domain" description="Tyr recombinase" evidence="6">
    <location>
        <begin position="202"/>
        <end position="380"/>
    </location>
</feature>
<dbReference type="InterPro" id="IPR050808">
    <property type="entry name" value="Phage_Integrase"/>
</dbReference>
<dbReference type="InterPro" id="IPR011010">
    <property type="entry name" value="DNA_brk_join_enz"/>
</dbReference>
<dbReference type="AlphaFoldDB" id="Q1QRF7"/>
<reference evidence="8 9" key="1">
    <citation type="submission" date="2006-03" db="EMBL/GenBank/DDBJ databases">
        <title>Complete sequence of chromosome of Nitrobacter hamburgensis X14.</title>
        <authorList>
            <consortium name="US DOE Joint Genome Institute"/>
            <person name="Copeland A."/>
            <person name="Lucas S."/>
            <person name="Lapidus A."/>
            <person name="Barry K."/>
            <person name="Detter J.C."/>
            <person name="Glavina del Rio T."/>
            <person name="Hammon N."/>
            <person name="Israni S."/>
            <person name="Dalin E."/>
            <person name="Tice H."/>
            <person name="Pitluck S."/>
            <person name="Chain P."/>
            <person name="Malfatti S."/>
            <person name="Shin M."/>
            <person name="Vergez L."/>
            <person name="Schmutz J."/>
            <person name="Larimer F."/>
            <person name="Land M."/>
            <person name="Hauser L."/>
            <person name="Kyrpides N."/>
            <person name="Ivanova N."/>
            <person name="Ward B."/>
            <person name="Arp D."/>
            <person name="Klotz M."/>
            <person name="Stein L."/>
            <person name="O'Mullan G."/>
            <person name="Starkenburg S."/>
            <person name="Sayavedra L."/>
            <person name="Poret-Peterson A.T."/>
            <person name="Gentry M.E."/>
            <person name="Bruce D."/>
            <person name="Richardson P."/>
        </authorList>
    </citation>
    <scope>NUCLEOTIDE SEQUENCE [LARGE SCALE GENOMIC DNA]</scope>
    <source>
        <strain evidence="9">DSM 10229 / NCIMB 13809 / X14</strain>
    </source>
</reference>
<comment type="similarity">
    <text evidence="1">Belongs to the 'phage' integrase family.</text>
</comment>
<dbReference type="GO" id="GO:0015074">
    <property type="term" value="P:DNA integration"/>
    <property type="evidence" value="ECO:0007669"/>
    <property type="project" value="UniProtKB-KW"/>
</dbReference>
<dbReference type="SUPFAM" id="SSF56349">
    <property type="entry name" value="DNA breaking-rejoining enzymes"/>
    <property type="match status" value="1"/>
</dbReference>
<evidence type="ECO:0000256" key="2">
    <source>
        <dbReference type="ARBA" id="ARBA00022908"/>
    </source>
</evidence>
<evidence type="ECO:0000259" key="6">
    <source>
        <dbReference type="PROSITE" id="PS51898"/>
    </source>
</evidence>
<dbReference type="InterPro" id="IPR044068">
    <property type="entry name" value="CB"/>
</dbReference>
<sequence length="399" mass="44326">MLTQLAITAAKPKAKPYKLSDGAGLSLLVETGGGKLWRFRYHFGGKEKMLSFGAYPEVTLAQARAKRDEARQTLAGGIDPAQKRKEDKVAASISAANTFGVVAAEYIDRLEKEGAAPSTVSKNKWLLQDLASPLTKRPIADILPAEILDLCKRVEKSGRRDTARRLRGTIGSVFRYAVVTLRAQSDPTYALRGALLKPEVNHRAAIVDEAKLGALMVNIDQYDGWPTLRAALLLLALTMTRPGDVRHMRKSEIIFPKALWRIPAERMKMRRPHDVPLSKQALAIIREVWDLTAGNGLLLPSIRSAIKPLSENAMNSALRRMGYSKEEATAHGFRSSASTILNERGFNPDVIEAALAHQDEDDVRRAYNRATYLPERAKLMQDWADLLDEFRTLSLRHVA</sequence>
<dbReference type="GO" id="GO:0003677">
    <property type="term" value="F:DNA binding"/>
    <property type="evidence" value="ECO:0007669"/>
    <property type="project" value="UniProtKB-UniRule"/>
</dbReference>
<dbReference type="InterPro" id="IPR053876">
    <property type="entry name" value="Phage_int_M"/>
</dbReference>
<gene>
    <name evidence="8" type="ordered locus">Nham_0294</name>
</gene>
<dbReference type="KEGG" id="nha:Nham_0294"/>
<organism evidence="8 9">
    <name type="scientific">Nitrobacter hamburgensis (strain DSM 10229 / NCIMB 13809 / X14)</name>
    <dbReference type="NCBI Taxonomy" id="323097"/>
    <lineage>
        <taxon>Bacteria</taxon>
        <taxon>Pseudomonadati</taxon>
        <taxon>Pseudomonadota</taxon>
        <taxon>Alphaproteobacteria</taxon>
        <taxon>Hyphomicrobiales</taxon>
        <taxon>Nitrobacteraceae</taxon>
        <taxon>Nitrobacter</taxon>
    </lineage>
</organism>
<dbReference type="EMBL" id="CP000319">
    <property type="protein sequence ID" value="ABE61190.1"/>
    <property type="molecule type" value="Genomic_DNA"/>
</dbReference>
<dbReference type="Proteomes" id="UP000001953">
    <property type="component" value="Chromosome"/>
</dbReference>
<dbReference type="Gene3D" id="1.10.443.10">
    <property type="entry name" value="Intergrase catalytic core"/>
    <property type="match status" value="1"/>
</dbReference>
<evidence type="ECO:0000256" key="1">
    <source>
        <dbReference type="ARBA" id="ARBA00008857"/>
    </source>
</evidence>
<dbReference type="InterPro" id="IPR025166">
    <property type="entry name" value="Integrase_DNA_bind_dom"/>
</dbReference>
<evidence type="ECO:0000313" key="8">
    <source>
        <dbReference type="EMBL" id="ABE61190.1"/>
    </source>
</evidence>
<evidence type="ECO:0000259" key="7">
    <source>
        <dbReference type="PROSITE" id="PS51900"/>
    </source>
</evidence>
<keyword evidence="4" id="KW-0233">DNA recombination</keyword>
<dbReference type="Pfam" id="PF13356">
    <property type="entry name" value="Arm-DNA-bind_3"/>
    <property type="match status" value="1"/>
</dbReference>
<dbReference type="eggNOG" id="COG0582">
    <property type="taxonomic scope" value="Bacteria"/>
</dbReference>
<evidence type="ECO:0000313" key="9">
    <source>
        <dbReference type="Proteomes" id="UP000001953"/>
    </source>
</evidence>
<accession>Q1QRF7</accession>
<dbReference type="PANTHER" id="PTHR30629">
    <property type="entry name" value="PROPHAGE INTEGRASE"/>
    <property type="match status" value="1"/>
</dbReference>
<evidence type="ECO:0000256" key="4">
    <source>
        <dbReference type="ARBA" id="ARBA00023172"/>
    </source>
</evidence>
<evidence type="ECO:0000256" key="5">
    <source>
        <dbReference type="PROSITE-ProRule" id="PRU01248"/>
    </source>
</evidence>
<dbReference type="OrthoDB" id="9795573at2"/>
<dbReference type="InterPro" id="IPR038488">
    <property type="entry name" value="Integrase_DNA-bd_sf"/>
</dbReference>
<feature type="domain" description="Core-binding (CB)" evidence="7">
    <location>
        <begin position="97"/>
        <end position="178"/>
    </location>
</feature>
<keyword evidence="2" id="KW-0229">DNA integration</keyword>
<proteinExistence type="inferred from homology"/>
<dbReference type="PROSITE" id="PS51900">
    <property type="entry name" value="CB"/>
    <property type="match status" value="1"/>
</dbReference>
<dbReference type="HOGENOM" id="CLU_027562_0_0_5"/>
<keyword evidence="3 5" id="KW-0238">DNA-binding</keyword>
<name>Q1QRF7_NITHX</name>
<dbReference type="Gene3D" id="3.30.160.390">
    <property type="entry name" value="Integrase, DNA-binding domain"/>
    <property type="match status" value="1"/>
</dbReference>
<dbReference type="RefSeq" id="WP_011508894.1">
    <property type="nucleotide sequence ID" value="NC_007964.1"/>
</dbReference>
<dbReference type="Pfam" id="PF00589">
    <property type="entry name" value="Phage_integrase"/>
    <property type="match status" value="1"/>
</dbReference>
<dbReference type="PANTHER" id="PTHR30629:SF2">
    <property type="entry name" value="PROPHAGE INTEGRASE INTS-RELATED"/>
    <property type="match status" value="1"/>
</dbReference>
<dbReference type="InterPro" id="IPR013762">
    <property type="entry name" value="Integrase-like_cat_sf"/>
</dbReference>